<dbReference type="Gene3D" id="1.20.58.2150">
    <property type="match status" value="1"/>
</dbReference>
<dbReference type="PANTHER" id="PTHR37842:SF2">
    <property type="entry name" value="GYLCOSYL HYDROLASE 115 C-TERMINAL DOMAIN-CONTAINING PROTEIN"/>
    <property type="match status" value="1"/>
</dbReference>
<feature type="domain" description="Gylcosyl hydrolase 115 C-terminal" evidence="4">
    <location>
        <begin position="835"/>
        <end position="1010"/>
    </location>
</feature>
<dbReference type="Pfam" id="PF15979">
    <property type="entry name" value="Glyco_hydro_115"/>
    <property type="match status" value="1"/>
</dbReference>
<sequence>MESLSKYIVGFLSLLLFASDLVAALGQKPTIDFTAGNGSLLLATRDSHVNLILDAADWPGVLRAAHDVAVDFGRVTGLNGSVAATGQGTLNAANIFNVTGINKDWSVGVAKGNGTASGTIIVGTIGNSSFIDELIKSGKINVSEIEGKWEAFVSVVVKHPTNGTAEALVIAGSDRRGTIYGLYDISEQIGVSPWYWFADVAPKTHSSIYALRTIKVQKPPTVKYRGFFINDEAPALTGWMNANYQKSKYNSAFGADFYSHVFELLLRLRANYLWPAMWGSMFNVDDPRNQPLADEYAIVMGSSHTEPMVRATKEWKNFGKPGTEEGWQWATNNASLYDYFTEGAQRARPYENVVTIGMRGYHDTAMSPDTQTDVLEAVVQGQTKILNEVYGDANKVPQMWCLYKEVQDYFEAGMKVPDNVILLWTEDNWQNIRRLPVGDEKKRSGGAGVYYHFDYVGDPQNFKWINTIQLQKTRDQMRLAVDRNADQLWIVNVGDIKPYEIPLSHWFDIAYDVDLWDENSVSKWLEGWAARTFDTEHAKAIAEVVDTYSFLANMRKFELVEPVTYSILNYEEADKLLTQWVDIGKKAQALYDALPASQQASFFEMILHPVLAGGNFIDIQVASARNQIYSGMGRNSANFWFQRVLDGMKKDAALTKQYNSLLNGKWNHMMDQTHLGYQGYWQQPMRQRSPFLSWVVDTERSLAGDMGVAVEGSNATVPGDDIWHANGGGSLDLTPVTPFTPARWIDIFSVGTASFNWKIAADPFVKLSQSSGTISPTDKDIRVYITVDWAQLAPGFGKKTVLNITSSTDYGTQYGAPTVNLQVNNTAIPSTFTTGFVESSGQLALEAEHYTRLTPAGNLTYTILSRYGRTKSAIKLSDNNAEALTTTTAPGLEYDFYTFTPTTPLKALNLTLILSPTLNINPKLPLAYVAQIDDLPQQRRQYVIDQKQPLYPVGWLEAVAKSAWTNTTSWAEVPAGKHTLKLWLVEANVVLQKIVIDLGGVRTSHNGPPESYRVGGREADNNGMVPRRTM</sequence>
<dbReference type="Pfam" id="PF17829">
    <property type="entry name" value="GH115_C"/>
    <property type="match status" value="1"/>
</dbReference>
<dbReference type="OrthoDB" id="4849794at2759"/>
<evidence type="ECO:0000313" key="5">
    <source>
        <dbReference type="EMBL" id="KAF2707982.1"/>
    </source>
</evidence>
<dbReference type="Gene3D" id="2.60.120.1620">
    <property type="match status" value="1"/>
</dbReference>
<accession>A0A6G1K692</accession>
<feature type="chain" id="PRO_5026002242" evidence="3">
    <location>
        <begin position="27"/>
        <end position="1030"/>
    </location>
</feature>
<keyword evidence="1 5" id="KW-0378">Hydrolase</keyword>
<protein>
    <submittedName>
        <fullName evidence="5">Glycoside hydrolase family 115 protein</fullName>
    </submittedName>
</protein>
<dbReference type="AlphaFoldDB" id="A0A6G1K692"/>
<feature type="region of interest" description="Disordered" evidence="2">
    <location>
        <begin position="1006"/>
        <end position="1030"/>
    </location>
</feature>
<name>A0A6G1K692_9PLEO</name>
<dbReference type="Gene3D" id="3.30.379.10">
    <property type="entry name" value="Chitobiase/beta-hexosaminidase domain 2-like"/>
    <property type="match status" value="1"/>
</dbReference>
<dbReference type="Gene3D" id="3.20.20.520">
    <property type="entry name" value="Glycosyl hydrolase family 115"/>
    <property type="match status" value="1"/>
</dbReference>
<dbReference type="Proteomes" id="UP000799428">
    <property type="component" value="Unassembled WGS sequence"/>
</dbReference>
<dbReference type="InterPro" id="IPR042301">
    <property type="entry name" value="GH115_sf"/>
</dbReference>
<dbReference type="SUPFAM" id="SSF55545">
    <property type="entry name" value="beta-N-acetylhexosaminidase-like domain"/>
    <property type="match status" value="1"/>
</dbReference>
<reference evidence="5" key="1">
    <citation type="journal article" date="2020" name="Stud. Mycol.">
        <title>101 Dothideomycetes genomes: a test case for predicting lifestyles and emergence of pathogens.</title>
        <authorList>
            <person name="Haridas S."/>
            <person name="Albert R."/>
            <person name="Binder M."/>
            <person name="Bloem J."/>
            <person name="Labutti K."/>
            <person name="Salamov A."/>
            <person name="Andreopoulos B."/>
            <person name="Baker S."/>
            <person name="Barry K."/>
            <person name="Bills G."/>
            <person name="Bluhm B."/>
            <person name="Cannon C."/>
            <person name="Castanera R."/>
            <person name="Culley D."/>
            <person name="Daum C."/>
            <person name="Ezra D."/>
            <person name="Gonzalez J."/>
            <person name="Henrissat B."/>
            <person name="Kuo A."/>
            <person name="Liang C."/>
            <person name="Lipzen A."/>
            <person name="Lutzoni F."/>
            <person name="Magnuson J."/>
            <person name="Mondo S."/>
            <person name="Nolan M."/>
            <person name="Ohm R."/>
            <person name="Pangilinan J."/>
            <person name="Park H.-J."/>
            <person name="Ramirez L."/>
            <person name="Alfaro M."/>
            <person name="Sun H."/>
            <person name="Tritt A."/>
            <person name="Yoshinaga Y."/>
            <person name="Zwiers L.-H."/>
            <person name="Turgeon B."/>
            <person name="Goodwin S."/>
            <person name="Spatafora J."/>
            <person name="Crous P."/>
            <person name="Grigoriev I."/>
        </authorList>
    </citation>
    <scope>NUCLEOTIDE SEQUENCE</scope>
    <source>
        <strain evidence="5">CBS 279.74</strain>
    </source>
</reference>
<feature type="signal peptide" evidence="3">
    <location>
        <begin position="1"/>
        <end position="26"/>
    </location>
</feature>
<evidence type="ECO:0000256" key="2">
    <source>
        <dbReference type="SAM" id="MobiDB-lite"/>
    </source>
</evidence>
<dbReference type="InterPro" id="IPR041437">
    <property type="entry name" value="GH115_C"/>
</dbReference>
<gene>
    <name evidence="5" type="ORF">K504DRAFT_527379</name>
</gene>
<dbReference type="EMBL" id="MU005772">
    <property type="protein sequence ID" value="KAF2707982.1"/>
    <property type="molecule type" value="Genomic_DNA"/>
</dbReference>
<evidence type="ECO:0000259" key="4">
    <source>
        <dbReference type="Pfam" id="PF17829"/>
    </source>
</evidence>
<evidence type="ECO:0000313" key="6">
    <source>
        <dbReference type="Proteomes" id="UP000799428"/>
    </source>
</evidence>
<evidence type="ECO:0000256" key="3">
    <source>
        <dbReference type="SAM" id="SignalP"/>
    </source>
</evidence>
<evidence type="ECO:0000256" key="1">
    <source>
        <dbReference type="ARBA" id="ARBA00022801"/>
    </source>
</evidence>
<dbReference type="InterPro" id="IPR029018">
    <property type="entry name" value="Hex-like_dom2"/>
</dbReference>
<dbReference type="PANTHER" id="PTHR37842">
    <property type="match status" value="1"/>
</dbReference>
<keyword evidence="6" id="KW-1185">Reference proteome</keyword>
<proteinExistence type="predicted"/>
<dbReference type="InterPro" id="IPR031924">
    <property type="entry name" value="GH115"/>
</dbReference>
<keyword evidence="3" id="KW-0732">Signal</keyword>
<organism evidence="5 6">
    <name type="scientific">Pleomassaria siparia CBS 279.74</name>
    <dbReference type="NCBI Taxonomy" id="1314801"/>
    <lineage>
        <taxon>Eukaryota</taxon>
        <taxon>Fungi</taxon>
        <taxon>Dikarya</taxon>
        <taxon>Ascomycota</taxon>
        <taxon>Pezizomycotina</taxon>
        <taxon>Dothideomycetes</taxon>
        <taxon>Pleosporomycetidae</taxon>
        <taxon>Pleosporales</taxon>
        <taxon>Pleomassariaceae</taxon>
        <taxon>Pleomassaria</taxon>
    </lineage>
</organism>
<dbReference type="GO" id="GO:0016787">
    <property type="term" value="F:hydrolase activity"/>
    <property type="evidence" value="ECO:0007669"/>
    <property type="project" value="UniProtKB-KW"/>
</dbReference>